<reference evidence="6" key="1">
    <citation type="submission" date="2016-10" db="EMBL/GenBank/DDBJ databases">
        <authorList>
            <person name="Varghese N."/>
            <person name="Submissions S."/>
        </authorList>
    </citation>
    <scope>NUCLEOTIDE SEQUENCE [LARGE SCALE GENOMIC DNA]</scope>
    <source>
        <strain evidence="6">DSM 27981</strain>
    </source>
</reference>
<evidence type="ECO:0000256" key="2">
    <source>
        <dbReference type="PIRSR" id="PIRSR605511-1"/>
    </source>
</evidence>
<feature type="active site" description="Proton donor/acceptor" evidence="2">
    <location>
        <position position="249"/>
    </location>
</feature>
<evidence type="ECO:0000259" key="4">
    <source>
        <dbReference type="Pfam" id="PF08450"/>
    </source>
</evidence>
<feature type="binding site" evidence="3">
    <location>
        <position position="22"/>
    </location>
    <ligand>
        <name>a divalent metal cation</name>
        <dbReference type="ChEBI" id="CHEBI:60240"/>
    </ligand>
</feature>
<dbReference type="Pfam" id="PF08450">
    <property type="entry name" value="SGL"/>
    <property type="match status" value="1"/>
</dbReference>
<dbReference type="GO" id="GO:0005509">
    <property type="term" value="F:calcium ion binding"/>
    <property type="evidence" value="ECO:0007669"/>
    <property type="project" value="TreeGrafter"/>
</dbReference>
<dbReference type="STRING" id="1177982.SAMN04489711_101161"/>
<sequence length="342" mass="35971">MPIHAAHSAAELVLDARCATGESPVWRADEQALYWADIPAGVLHRWSASAADAGAASRHSRWQAPEMLACMAAVQGAARDAGEGQGAAARRWIAGLESGLFLLEVPQGASPGAAGDGHGCGECELLAAHPLAAVAHARPGMRFNDGRCDRQGRFIAGTMLQDMSAAARVGRVYRFGPQEAAQGALADLALGELIVPNGIAFSPDGRTMYLSDSHPEVQSIWAFDYDTDTGTPHNRRLFVDMRPLPGRPDGAAVDADGCYWICGNDAGLVHRFTPDGRLDRSLAVPVRKPAMCAFGGPALDTLYVTSIRPAGIDLSDQPLAGGVFALRPGVQGLPEPAFRFAG</sequence>
<dbReference type="RefSeq" id="WP_092936633.1">
    <property type="nucleotide sequence ID" value="NZ_FONX01000001.1"/>
</dbReference>
<feature type="binding site" evidence="3">
    <location>
        <position position="144"/>
    </location>
    <ligand>
        <name>substrate</name>
    </ligand>
</feature>
<organism evidence="5 6">
    <name type="scientific">Paracidovorax wautersii</name>
    <dbReference type="NCBI Taxonomy" id="1177982"/>
    <lineage>
        <taxon>Bacteria</taxon>
        <taxon>Pseudomonadati</taxon>
        <taxon>Pseudomonadota</taxon>
        <taxon>Betaproteobacteria</taxon>
        <taxon>Burkholderiales</taxon>
        <taxon>Comamonadaceae</taxon>
        <taxon>Paracidovorax</taxon>
    </lineage>
</organism>
<evidence type="ECO:0000313" key="6">
    <source>
        <dbReference type="Proteomes" id="UP000199119"/>
    </source>
</evidence>
<dbReference type="PRINTS" id="PR01790">
    <property type="entry name" value="SMP30FAMILY"/>
</dbReference>
<name>A0A1I1ZJR7_9BURK</name>
<keyword evidence="3" id="KW-0479">Metal-binding</keyword>
<protein>
    <submittedName>
        <fullName evidence="5">Sugar lactone lactonase YvrE</fullName>
    </submittedName>
</protein>
<keyword evidence="3" id="KW-0862">Zinc</keyword>
<dbReference type="AlphaFoldDB" id="A0A1I1ZJR7"/>
<comment type="similarity">
    <text evidence="1">Belongs to the SMP-30/CGR1 family.</text>
</comment>
<feature type="binding site" evidence="3">
    <location>
        <position position="249"/>
    </location>
    <ligand>
        <name>a divalent metal cation</name>
        <dbReference type="ChEBI" id="CHEBI:60240"/>
    </ligand>
</feature>
<evidence type="ECO:0000313" key="5">
    <source>
        <dbReference type="EMBL" id="SFE31598.1"/>
    </source>
</evidence>
<feature type="binding site" evidence="3">
    <location>
        <position position="197"/>
    </location>
    <ligand>
        <name>a divalent metal cation</name>
        <dbReference type="ChEBI" id="CHEBI:60240"/>
    </ligand>
</feature>
<evidence type="ECO:0000256" key="3">
    <source>
        <dbReference type="PIRSR" id="PIRSR605511-2"/>
    </source>
</evidence>
<dbReference type="InterPro" id="IPR013658">
    <property type="entry name" value="SGL"/>
</dbReference>
<feature type="binding site" evidence="3">
    <location>
        <position position="142"/>
    </location>
    <ligand>
        <name>substrate</name>
    </ligand>
</feature>
<dbReference type="GO" id="GO:0019853">
    <property type="term" value="P:L-ascorbic acid biosynthetic process"/>
    <property type="evidence" value="ECO:0007669"/>
    <property type="project" value="TreeGrafter"/>
</dbReference>
<dbReference type="PANTHER" id="PTHR10907">
    <property type="entry name" value="REGUCALCIN"/>
    <property type="match status" value="1"/>
</dbReference>
<dbReference type="GO" id="GO:0004341">
    <property type="term" value="F:gluconolactonase activity"/>
    <property type="evidence" value="ECO:0007669"/>
    <property type="project" value="TreeGrafter"/>
</dbReference>
<dbReference type="EMBL" id="FONX01000001">
    <property type="protein sequence ID" value="SFE31598.1"/>
    <property type="molecule type" value="Genomic_DNA"/>
</dbReference>
<feature type="binding site" evidence="3">
    <location>
        <position position="162"/>
    </location>
    <ligand>
        <name>substrate</name>
    </ligand>
</feature>
<dbReference type="Proteomes" id="UP000199119">
    <property type="component" value="Unassembled WGS sequence"/>
</dbReference>
<keyword evidence="6" id="KW-1185">Reference proteome</keyword>
<feature type="domain" description="SMP-30/Gluconolactonase/LRE-like region" evidence="4">
    <location>
        <begin position="21"/>
        <end position="307"/>
    </location>
</feature>
<dbReference type="PANTHER" id="PTHR10907:SF47">
    <property type="entry name" value="REGUCALCIN"/>
    <property type="match status" value="1"/>
</dbReference>
<proteinExistence type="inferred from homology"/>
<gene>
    <name evidence="5" type="ORF">SAMN04489711_101161</name>
</gene>
<comment type="cofactor">
    <cofactor evidence="3">
        <name>Zn(2+)</name>
        <dbReference type="ChEBI" id="CHEBI:29105"/>
    </cofactor>
    <text evidence="3">Binds 1 divalent metal cation per subunit.</text>
</comment>
<dbReference type="SUPFAM" id="SSF63829">
    <property type="entry name" value="Calcium-dependent phosphotriesterase"/>
    <property type="match status" value="1"/>
</dbReference>
<accession>A0A1I1ZJR7</accession>
<dbReference type="InterPro" id="IPR011042">
    <property type="entry name" value="6-blade_b-propeller_TolB-like"/>
</dbReference>
<evidence type="ECO:0000256" key="1">
    <source>
        <dbReference type="ARBA" id="ARBA00008853"/>
    </source>
</evidence>
<dbReference type="InterPro" id="IPR005511">
    <property type="entry name" value="SMP-30"/>
</dbReference>
<dbReference type="Gene3D" id="2.120.10.30">
    <property type="entry name" value="TolB, C-terminal domain"/>
    <property type="match status" value="1"/>
</dbReference>